<dbReference type="Proteomes" id="UP001604336">
    <property type="component" value="Unassembled WGS sequence"/>
</dbReference>
<name>A0ABD1Q8W9_9LAMI</name>
<reference evidence="4" key="1">
    <citation type="submission" date="2024-07" db="EMBL/GenBank/DDBJ databases">
        <title>Two chromosome-level genome assemblies of Korean endemic species Abeliophyllum distichum and Forsythia ovata (Oleaceae).</title>
        <authorList>
            <person name="Jang H."/>
        </authorList>
    </citation>
    <scope>NUCLEOTIDE SEQUENCE [LARGE SCALE GENOMIC DNA]</scope>
</reference>
<accession>A0ABD1Q8W9</accession>
<dbReference type="PROSITE" id="PS50013">
    <property type="entry name" value="CHROMO_2"/>
    <property type="match status" value="1"/>
</dbReference>
<organism evidence="3 4">
    <name type="scientific">Abeliophyllum distichum</name>
    <dbReference type="NCBI Taxonomy" id="126358"/>
    <lineage>
        <taxon>Eukaryota</taxon>
        <taxon>Viridiplantae</taxon>
        <taxon>Streptophyta</taxon>
        <taxon>Embryophyta</taxon>
        <taxon>Tracheophyta</taxon>
        <taxon>Spermatophyta</taxon>
        <taxon>Magnoliopsida</taxon>
        <taxon>eudicotyledons</taxon>
        <taxon>Gunneridae</taxon>
        <taxon>Pentapetalae</taxon>
        <taxon>asterids</taxon>
        <taxon>lamiids</taxon>
        <taxon>Lamiales</taxon>
        <taxon>Oleaceae</taxon>
        <taxon>Forsythieae</taxon>
        <taxon>Abeliophyllum</taxon>
    </lineage>
</organism>
<proteinExistence type="predicted"/>
<feature type="region of interest" description="Disordered" evidence="1">
    <location>
        <begin position="1"/>
        <end position="24"/>
    </location>
</feature>
<evidence type="ECO:0000313" key="4">
    <source>
        <dbReference type="Proteomes" id="UP001604336"/>
    </source>
</evidence>
<dbReference type="Pfam" id="PF00385">
    <property type="entry name" value="Chromo"/>
    <property type="match status" value="1"/>
</dbReference>
<dbReference type="Gene3D" id="2.40.50.40">
    <property type="match status" value="1"/>
</dbReference>
<gene>
    <name evidence="3" type="ORF">Adt_39297</name>
</gene>
<dbReference type="AlphaFoldDB" id="A0ABD1Q8W9"/>
<feature type="domain" description="Chromo" evidence="2">
    <location>
        <begin position="46"/>
        <end position="109"/>
    </location>
</feature>
<evidence type="ECO:0000256" key="1">
    <source>
        <dbReference type="SAM" id="MobiDB-lite"/>
    </source>
</evidence>
<dbReference type="EMBL" id="JBFOLK010000012">
    <property type="protein sequence ID" value="KAL2471161.1"/>
    <property type="molecule type" value="Genomic_DNA"/>
</dbReference>
<dbReference type="CDD" id="cd00024">
    <property type="entry name" value="CD_CSD"/>
    <property type="match status" value="1"/>
</dbReference>
<evidence type="ECO:0000313" key="3">
    <source>
        <dbReference type="EMBL" id="KAL2471161.1"/>
    </source>
</evidence>
<dbReference type="SMART" id="SM00298">
    <property type="entry name" value="CHROMO"/>
    <property type="match status" value="1"/>
</dbReference>
<dbReference type="InterPro" id="IPR023780">
    <property type="entry name" value="Chromo_domain"/>
</dbReference>
<comment type="caution">
    <text evidence="3">The sequence shown here is derived from an EMBL/GenBank/DDBJ whole genome shotgun (WGS) entry which is preliminary data.</text>
</comment>
<dbReference type="InterPro" id="IPR016197">
    <property type="entry name" value="Chromo-like_dom_sf"/>
</dbReference>
<dbReference type="InterPro" id="IPR000953">
    <property type="entry name" value="Chromo/chromo_shadow_dom"/>
</dbReference>
<protein>
    <recommendedName>
        <fullName evidence="2">Chromo domain-containing protein</fullName>
    </recommendedName>
</protein>
<keyword evidence="4" id="KW-1185">Reference proteome</keyword>
<sequence>MSFSRIQRGRSGDGETLQEIPLQDKDDSYRNKLKRPTFELKKTCKRVAKAIIDYQVTRAFKKDNKEYLVKWSRCNRKKNTWERVKDLGAFKPLLEEYHAKMAPKTLPNQMEENVRARSYT</sequence>
<dbReference type="SUPFAM" id="SSF54160">
    <property type="entry name" value="Chromo domain-like"/>
    <property type="match status" value="1"/>
</dbReference>
<evidence type="ECO:0000259" key="2">
    <source>
        <dbReference type="PROSITE" id="PS50013"/>
    </source>
</evidence>